<dbReference type="Proteomes" id="UP001303160">
    <property type="component" value="Unassembled WGS sequence"/>
</dbReference>
<accession>A0AAN6XJJ3</accession>
<dbReference type="InterPro" id="IPR044053">
    <property type="entry name" value="AsaB-like"/>
</dbReference>
<evidence type="ECO:0000313" key="3">
    <source>
        <dbReference type="Proteomes" id="UP001303160"/>
    </source>
</evidence>
<dbReference type="PANTHER" id="PTHR34598">
    <property type="entry name" value="BLL6449 PROTEIN"/>
    <property type="match status" value="1"/>
</dbReference>
<dbReference type="EMBL" id="MU863915">
    <property type="protein sequence ID" value="KAK4200761.1"/>
    <property type="molecule type" value="Genomic_DNA"/>
</dbReference>
<comment type="similarity">
    <text evidence="1">Belongs to the asaB hydroxylase/desaturase family.</text>
</comment>
<evidence type="ECO:0008006" key="4">
    <source>
        <dbReference type="Google" id="ProtNLM"/>
    </source>
</evidence>
<reference evidence="2" key="1">
    <citation type="journal article" date="2023" name="Mol. Phylogenet. Evol.">
        <title>Genome-scale phylogeny and comparative genomics of the fungal order Sordariales.</title>
        <authorList>
            <person name="Hensen N."/>
            <person name="Bonometti L."/>
            <person name="Westerberg I."/>
            <person name="Brannstrom I.O."/>
            <person name="Guillou S."/>
            <person name="Cros-Aarteil S."/>
            <person name="Calhoun S."/>
            <person name="Haridas S."/>
            <person name="Kuo A."/>
            <person name="Mondo S."/>
            <person name="Pangilinan J."/>
            <person name="Riley R."/>
            <person name="LaButti K."/>
            <person name="Andreopoulos B."/>
            <person name="Lipzen A."/>
            <person name="Chen C."/>
            <person name="Yan M."/>
            <person name="Daum C."/>
            <person name="Ng V."/>
            <person name="Clum A."/>
            <person name="Steindorff A."/>
            <person name="Ohm R.A."/>
            <person name="Martin F."/>
            <person name="Silar P."/>
            <person name="Natvig D.O."/>
            <person name="Lalanne C."/>
            <person name="Gautier V."/>
            <person name="Ament-Velasquez S.L."/>
            <person name="Kruys A."/>
            <person name="Hutchinson M.I."/>
            <person name="Powell A.J."/>
            <person name="Barry K."/>
            <person name="Miller A.N."/>
            <person name="Grigoriev I.V."/>
            <person name="Debuchy R."/>
            <person name="Gladieux P."/>
            <person name="Hiltunen Thoren M."/>
            <person name="Johannesson H."/>
        </authorList>
    </citation>
    <scope>NUCLEOTIDE SEQUENCE</scope>
    <source>
        <strain evidence="2">CBS 315.58</strain>
    </source>
</reference>
<dbReference type="GO" id="GO:0016491">
    <property type="term" value="F:oxidoreductase activity"/>
    <property type="evidence" value="ECO:0007669"/>
    <property type="project" value="InterPro"/>
</dbReference>
<gene>
    <name evidence="2" type="ORF">QBC40DRAFT_253766</name>
</gene>
<name>A0AAN6XJJ3_9PEZI</name>
<dbReference type="AlphaFoldDB" id="A0AAN6XJJ3"/>
<protein>
    <recommendedName>
        <fullName evidence="4">Methyltransferase</fullName>
    </recommendedName>
</protein>
<dbReference type="PANTHER" id="PTHR34598:SF3">
    <property type="entry name" value="OXIDOREDUCTASE AN1597"/>
    <property type="match status" value="1"/>
</dbReference>
<dbReference type="NCBIfam" id="NF041278">
    <property type="entry name" value="CmcJ_NvfI_EfuI"/>
    <property type="match status" value="1"/>
</dbReference>
<evidence type="ECO:0000313" key="2">
    <source>
        <dbReference type="EMBL" id="KAK4200761.1"/>
    </source>
</evidence>
<reference evidence="2" key="2">
    <citation type="submission" date="2023-05" db="EMBL/GenBank/DDBJ databases">
        <authorList>
            <consortium name="Lawrence Berkeley National Laboratory"/>
            <person name="Steindorff A."/>
            <person name="Hensen N."/>
            <person name="Bonometti L."/>
            <person name="Westerberg I."/>
            <person name="Brannstrom I.O."/>
            <person name="Guillou S."/>
            <person name="Cros-Aarteil S."/>
            <person name="Calhoun S."/>
            <person name="Haridas S."/>
            <person name="Kuo A."/>
            <person name="Mondo S."/>
            <person name="Pangilinan J."/>
            <person name="Riley R."/>
            <person name="Labutti K."/>
            <person name="Andreopoulos B."/>
            <person name="Lipzen A."/>
            <person name="Chen C."/>
            <person name="Yanf M."/>
            <person name="Daum C."/>
            <person name="Ng V."/>
            <person name="Clum A."/>
            <person name="Ohm R."/>
            <person name="Martin F."/>
            <person name="Silar P."/>
            <person name="Natvig D."/>
            <person name="Lalanne C."/>
            <person name="Gautier V."/>
            <person name="Ament-Velasquez S.L."/>
            <person name="Kruys A."/>
            <person name="Hutchinson M.I."/>
            <person name="Powell A.J."/>
            <person name="Barry K."/>
            <person name="Miller A.N."/>
            <person name="Grigoriev I.V."/>
            <person name="Debuchy R."/>
            <person name="Gladieux P."/>
            <person name="Thoren M.H."/>
            <person name="Johannesson H."/>
        </authorList>
    </citation>
    <scope>NUCLEOTIDE SEQUENCE</scope>
    <source>
        <strain evidence="2">CBS 315.58</strain>
    </source>
</reference>
<organism evidence="2 3">
    <name type="scientific">Triangularia verruculosa</name>
    <dbReference type="NCBI Taxonomy" id="2587418"/>
    <lineage>
        <taxon>Eukaryota</taxon>
        <taxon>Fungi</taxon>
        <taxon>Dikarya</taxon>
        <taxon>Ascomycota</taxon>
        <taxon>Pezizomycotina</taxon>
        <taxon>Sordariomycetes</taxon>
        <taxon>Sordariomycetidae</taxon>
        <taxon>Sordariales</taxon>
        <taxon>Podosporaceae</taxon>
        <taxon>Triangularia</taxon>
    </lineage>
</organism>
<sequence length="315" mass="36018">MEGTAPLPYQNNTQITYPAYDEAETEWNAGGEKVAGMIGFIAPLPQWEKEKTFCLALPLPDNQPKTNLVIDQHTVMLRDVRGREEQYDLDTHGFTFAAMPPLKVDLDDEQALRTDYVQQMEDFLREKLQADIVHVFDYTLRRVKPQGASYNWNEARPPGTSAHVDQSPHAAFTRMRLHLEGNIETLKTGRVQLINIWRPIVGPVKDMVLGICDARTVENEDLITHDLVYHHYVGENLQLKYNSKQRWYFLDNMEPGEGIIFKNFDSIMDGRARLAPHAAFKRLGEVPANSPLRQSIEIRAIVYHATNDDPESQSC</sequence>
<proteinExistence type="inferred from homology"/>
<keyword evidence="3" id="KW-1185">Reference proteome</keyword>
<evidence type="ECO:0000256" key="1">
    <source>
        <dbReference type="ARBA" id="ARBA00023604"/>
    </source>
</evidence>
<comment type="caution">
    <text evidence="2">The sequence shown here is derived from an EMBL/GenBank/DDBJ whole genome shotgun (WGS) entry which is preliminary data.</text>
</comment>